<sequence length="249" mass="27897">MKFGRLRTLMWMACLLACSWPGGTGSQAGAVQPSALDSDHDGYPDALELVGTDRASFADWFASVAQSQYYGMNADWKPETRDCSGLLRYAFFNALEQHDAAWYAKFRYLPQPHTPPVRAYSLPAPLVRYSMFRVAAGDYRADDVKMGRMVGRTTVQYLIKHSTVFVSRDPAQAQRGDLLMFLRPELASYHSMVYLGGGLVVYHTGASVAEGGQVRLVTLATLMRHPNMAFHPTRSNPNFLGVYRWKILE</sequence>
<dbReference type="AlphaFoldDB" id="A0A918CPK4"/>
<comment type="caution">
    <text evidence="2">The sequence shown here is derived from an EMBL/GenBank/DDBJ whole genome shotgun (WGS) entry which is preliminary data.</text>
</comment>
<proteinExistence type="predicted"/>
<dbReference type="Proteomes" id="UP000603865">
    <property type="component" value="Unassembled WGS sequence"/>
</dbReference>
<name>A0A918CPK4_9DEIO</name>
<evidence type="ECO:0000313" key="2">
    <source>
        <dbReference type="EMBL" id="GGR33587.1"/>
    </source>
</evidence>
<dbReference type="Pfam" id="PF06672">
    <property type="entry name" value="DUF1175"/>
    <property type="match status" value="1"/>
</dbReference>
<gene>
    <name evidence="2" type="ORF">GCM10008957_49790</name>
</gene>
<keyword evidence="3" id="KW-1185">Reference proteome</keyword>
<dbReference type="InterPro" id="IPR009558">
    <property type="entry name" value="DUF1175"/>
</dbReference>
<dbReference type="EMBL" id="BMQL01000060">
    <property type="protein sequence ID" value="GGR33587.1"/>
    <property type="molecule type" value="Genomic_DNA"/>
</dbReference>
<evidence type="ECO:0008006" key="4">
    <source>
        <dbReference type="Google" id="ProtNLM"/>
    </source>
</evidence>
<evidence type="ECO:0000256" key="1">
    <source>
        <dbReference type="SAM" id="SignalP"/>
    </source>
</evidence>
<keyword evidence="1" id="KW-0732">Signal</keyword>
<protein>
    <recommendedName>
        <fullName evidence="4">DUF1175 domain-containing protein</fullName>
    </recommendedName>
</protein>
<reference evidence="2" key="1">
    <citation type="journal article" date="2014" name="Int. J. Syst. Evol. Microbiol.">
        <title>Complete genome sequence of Corynebacterium casei LMG S-19264T (=DSM 44701T), isolated from a smear-ripened cheese.</title>
        <authorList>
            <consortium name="US DOE Joint Genome Institute (JGI-PGF)"/>
            <person name="Walter F."/>
            <person name="Albersmeier A."/>
            <person name="Kalinowski J."/>
            <person name="Ruckert C."/>
        </authorList>
    </citation>
    <scope>NUCLEOTIDE SEQUENCE</scope>
    <source>
        <strain evidence="2">JCM 31311</strain>
    </source>
</reference>
<accession>A0A918CPK4</accession>
<dbReference type="Gene3D" id="3.90.1720.10">
    <property type="entry name" value="endopeptidase domain like (from Nostoc punctiforme)"/>
    <property type="match status" value="1"/>
</dbReference>
<reference evidence="2" key="2">
    <citation type="submission" date="2020-09" db="EMBL/GenBank/DDBJ databases">
        <authorList>
            <person name="Sun Q."/>
            <person name="Ohkuma M."/>
        </authorList>
    </citation>
    <scope>NUCLEOTIDE SEQUENCE</scope>
    <source>
        <strain evidence="2">JCM 31311</strain>
    </source>
</reference>
<organism evidence="2 3">
    <name type="scientific">Deinococcus ruber</name>
    <dbReference type="NCBI Taxonomy" id="1848197"/>
    <lineage>
        <taxon>Bacteria</taxon>
        <taxon>Thermotogati</taxon>
        <taxon>Deinococcota</taxon>
        <taxon>Deinococci</taxon>
        <taxon>Deinococcales</taxon>
        <taxon>Deinococcaceae</taxon>
        <taxon>Deinococcus</taxon>
    </lineage>
</organism>
<feature type="chain" id="PRO_5037916350" description="DUF1175 domain-containing protein" evidence="1">
    <location>
        <begin position="29"/>
        <end position="249"/>
    </location>
</feature>
<feature type="signal peptide" evidence="1">
    <location>
        <begin position="1"/>
        <end position="28"/>
    </location>
</feature>
<evidence type="ECO:0000313" key="3">
    <source>
        <dbReference type="Proteomes" id="UP000603865"/>
    </source>
</evidence>
<dbReference type="RefSeq" id="WP_189093228.1">
    <property type="nucleotide sequence ID" value="NZ_BMQL01000060.1"/>
</dbReference>